<dbReference type="InterPro" id="IPR023296">
    <property type="entry name" value="Glyco_hydro_beta-prop_sf"/>
</dbReference>
<dbReference type="Gene3D" id="2.115.10.20">
    <property type="entry name" value="Glycosyl hydrolase domain, family 43"/>
    <property type="match status" value="1"/>
</dbReference>
<dbReference type="RefSeq" id="WP_218882615.1">
    <property type="nucleotide sequence ID" value="NZ_BAAAYY010000014.1"/>
</dbReference>
<evidence type="ECO:0000313" key="10">
    <source>
        <dbReference type="Proteomes" id="UP000589036"/>
    </source>
</evidence>
<evidence type="ECO:0000256" key="6">
    <source>
        <dbReference type="RuleBase" id="RU361187"/>
    </source>
</evidence>
<dbReference type="CDD" id="cd08999">
    <property type="entry name" value="GH43_ABN-like"/>
    <property type="match status" value="1"/>
</dbReference>
<keyword evidence="3 6" id="KW-0326">Glycosidase</keyword>
<comment type="similarity">
    <text evidence="1 6">Belongs to the glycosyl hydrolase 43 family.</text>
</comment>
<dbReference type="EMBL" id="JACCCC010000001">
    <property type="protein sequence ID" value="NYE50346.1"/>
    <property type="molecule type" value="Genomic_DNA"/>
</dbReference>
<dbReference type="Pfam" id="PF04616">
    <property type="entry name" value="Glyco_hydro_43"/>
    <property type="match status" value="1"/>
</dbReference>
<gene>
    <name evidence="9" type="ORF">HDA32_005466</name>
</gene>
<dbReference type="Proteomes" id="UP000589036">
    <property type="component" value="Unassembled WGS sequence"/>
</dbReference>
<evidence type="ECO:0000256" key="7">
    <source>
        <dbReference type="SAM" id="MobiDB-lite"/>
    </source>
</evidence>
<dbReference type="InterPro" id="IPR006710">
    <property type="entry name" value="Glyco_hydro_43"/>
</dbReference>
<dbReference type="InterPro" id="IPR051795">
    <property type="entry name" value="Glycosyl_Hydrlase_43"/>
</dbReference>
<dbReference type="GO" id="GO:0004553">
    <property type="term" value="F:hydrolase activity, hydrolyzing O-glycosyl compounds"/>
    <property type="evidence" value="ECO:0007669"/>
    <property type="project" value="InterPro"/>
</dbReference>
<accession>A0A852U0I7</accession>
<feature type="signal peptide" evidence="8">
    <location>
        <begin position="1"/>
        <end position="31"/>
    </location>
</feature>
<evidence type="ECO:0000256" key="2">
    <source>
        <dbReference type="ARBA" id="ARBA00022801"/>
    </source>
</evidence>
<reference evidence="9 10" key="1">
    <citation type="submission" date="2020-07" db="EMBL/GenBank/DDBJ databases">
        <title>Sequencing the genomes of 1000 actinobacteria strains.</title>
        <authorList>
            <person name="Klenk H.-P."/>
        </authorList>
    </citation>
    <scope>NUCLEOTIDE SEQUENCE [LARGE SCALE GENOMIC DNA]</scope>
    <source>
        <strain evidence="9 10">CXB654</strain>
    </source>
</reference>
<keyword evidence="8" id="KW-0732">Signal</keyword>
<keyword evidence="10" id="KW-1185">Reference proteome</keyword>
<feature type="site" description="Important for catalytic activity, responsible for pKa modulation of the active site Glu and correct orientation of both the proton donor and substrate" evidence="5">
    <location>
        <position position="169"/>
    </location>
</feature>
<evidence type="ECO:0000256" key="1">
    <source>
        <dbReference type="ARBA" id="ARBA00009865"/>
    </source>
</evidence>
<evidence type="ECO:0000256" key="5">
    <source>
        <dbReference type="PIRSR" id="PIRSR606710-2"/>
    </source>
</evidence>
<dbReference type="GO" id="GO:0005975">
    <property type="term" value="P:carbohydrate metabolic process"/>
    <property type="evidence" value="ECO:0007669"/>
    <property type="project" value="InterPro"/>
</dbReference>
<protein>
    <submittedName>
        <fullName evidence="9">Beta-xylosidase</fullName>
    </submittedName>
</protein>
<feature type="region of interest" description="Disordered" evidence="7">
    <location>
        <begin position="29"/>
        <end position="58"/>
    </location>
</feature>
<dbReference type="PANTHER" id="PTHR42812:SF5">
    <property type="entry name" value="ENDO-ARABINASE"/>
    <property type="match status" value="1"/>
</dbReference>
<proteinExistence type="inferred from homology"/>
<sequence length="344" mass="36794">MHPHRTRHAIRSGLAVLFAASLMTALTGAAASGPERPDPPKGGATFTNPVHEENFPDPQAIRSDGSWWAYATNGELGNVQTLRSTDLVDWTPVGDALPELPAWADAGRTWAPEVIELAPDRYALYYTAAARDAGRQCIGVAIASRPQGPFVDSSEAPLVCQADEGGSIDANPFRDADGTLWLTWKNDGNAVGVDTWLQSAPLAADGLSLSAEPTRLLRGDPGWEGGLVEAPFLWRDNGRLFLFYSANGFATADYAVGYATCESPTGPCTKAAENPILSSSEHAAGPGHMSLVEKDGRTWMLYHAWPPDSIGEEPPGRRLWIDEVTWEGGRPVVHGPTHGPQPAP</sequence>
<dbReference type="SUPFAM" id="SSF75005">
    <property type="entry name" value="Arabinanase/levansucrase/invertase"/>
    <property type="match status" value="1"/>
</dbReference>
<feature type="chain" id="PRO_5032739116" evidence="8">
    <location>
        <begin position="32"/>
        <end position="344"/>
    </location>
</feature>
<dbReference type="AlphaFoldDB" id="A0A852U0I7"/>
<evidence type="ECO:0000313" key="9">
    <source>
        <dbReference type="EMBL" id="NYE50346.1"/>
    </source>
</evidence>
<dbReference type="PANTHER" id="PTHR42812">
    <property type="entry name" value="BETA-XYLOSIDASE"/>
    <property type="match status" value="1"/>
</dbReference>
<name>A0A852U0I7_9ACTN</name>
<feature type="active site" description="Proton donor" evidence="4">
    <location>
        <position position="229"/>
    </location>
</feature>
<feature type="active site" description="Proton acceptor" evidence="4">
    <location>
        <position position="57"/>
    </location>
</feature>
<organism evidence="9 10">
    <name type="scientific">Spinactinospora alkalitolerans</name>
    <dbReference type="NCBI Taxonomy" id="687207"/>
    <lineage>
        <taxon>Bacteria</taxon>
        <taxon>Bacillati</taxon>
        <taxon>Actinomycetota</taxon>
        <taxon>Actinomycetes</taxon>
        <taxon>Streptosporangiales</taxon>
        <taxon>Nocardiopsidaceae</taxon>
        <taxon>Spinactinospora</taxon>
    </lineage>
</organism>
<keyword evidence="2 6" id="KW-0378">Hydrolase</keyword>
<evidence type="ECO:0000256" key="8">
    <source>
        <dbReference type="SAM" id="SignalP"/>
    </source>
</evidence>
<evidence type="ECO:0000256" key="3">
    <source>
        <dbReference type="ARBA" id="ARBA00023295"/>
    </source>
</evidence>
<evidence type="ECO:0000256" key="4">
    <source>
        <dbReference type="PIRSR" id="PIRSR606710-1"/>
    </source>
</evidence>
<comment type="caution">
    <text evidence="9">The sequence shown here is derived from an EMBL/GenBank/DDBJ whole genome shotgun (WGS) entry which is preliminary data.</text>
</comment>